<dbReference type="Pfam" id="PF00789">
    <property type="entry name" value="UBX"/>
    <property type="match status" value="1"/>
</dbReference>
<sequence length="283" mass="32423">MSTVSEVMQTLMDMGFHEEKVKLALAETSWKGVEPAMEWLLAHINDPVPSSGNGANETEEGEASTEEEGQSKPPPIVLTEEERKEKLVKLEELRIQKRREREDSEKASEIDKEKKRISEGKVLSTIRKSHEDQEMKKIAEEQRREKLETQMAKERVKAQIEEDKQRRREEEERRRNPQLVIQKKAPPPPPTTSTSSSVDAAPEYTQTRIQIRMPDGSTLVQTFSVKEPLSAVRLFVAMNSKEVPKAPCNFMTSFPKKIFSEDEYQRPLELLDLVPSAVLIVKK</sequence>
<feature type="region of interest" description="Disordered" evidence="4">
    <location>
        <begin position="44"/>
        <end position="203"/>
    </location>
</feature>
<dbReference type="PROSITE" id="PS50030">
    <property type="entry name" value="UBA"/>
    <property type="match status" value="1"/>
</dbReference>
<dbReference type="GO" id="GO:0031397">
    <property type="term" value="P:negative regulation of protein ubiquitination"/>
    <property type="evidence" value="ECO:0007669"/>
    <property type="project" value="TreeGrafter"/>
</dbReference>
<accession>C1BR09</accession>
<evidence type="ECO:0000313" key="7">
    <source>
        <dbReference type="EMBL" id="ACO11462.1"/>
    </source>
</evidence>
<feature type="compositionally biased region" description="Basic and acidic residues" evidence="4">
    <location>
        <begin position="80"/>
        <end position="119"/>
    </location>
</feature>
<dbReference type="GO" id="GO:0032435">
    <property type="term" value="P:negative regulation of proteasomal ubiquitin-dependent protein catabolic process"/>
    <property type="evidence" value="ECO:0007669"/>
    <property type="project" value="TreeGrafter"/>
</dbReference>
<comment type="subcellular location">
    <subcellularLocation>
        <location evidence="1">Cytoplasm</location>
    </subcellularLocation>
</comment>
<proteinExistence type="evidence at transcript level"/>
<evidence type="ECO:0000259" key="6">
    <source>
        <dbReference type="PROSITE" id="PS50033"/>
    </source>
</evidence>
<organism evidence="7">
    <name type="scientific">Caligus rogercresseyi</name>
    <name type="common">Sea louse</name>
    <dbReference type="NCBI Taxonomy" id="217165"/>
    <lineage>
        <taxon>Eukaryota</taxon>
        <taxon>Metazoa</taxon>
        <taxon>Ecdysozoa</taxon>
        <taxon>Arthropoda</taxon>
        <taxon>Crustacea</taxon>
        <taxon>Multicrustacea</taxon>
        <taxon>Hexanauplia</taxon>
        <taxon>Copepoda</taxon>
        <taxon>Siphonostomatoida</taxon>
        <taxon>Caligidae</taxon>
        <taxon>Caligus</taxon>
    </lineage>
</organism>
<feature type="domain" description="UBA" evidence="5">
    <location>
        <begin position="2"/>
        <end position="43"/>
    </location>
</feature>
<evidence type="ECO:0000256" key="3">
    <source>
        <dbReference type="ARBA" id="ARBA00023054"/>
    </source>
</evidence>
<feature type="domain" description="UBX" evidence="6">
    <location>
        <begin position="202"/>
        <end position="281"/>
    </location>
</feature>
<dbReference type="SMART" id="SM00165">
    <property type="entry name" value="UBA"/>
    <property type="match status" value="1"/>
</dbReference>
<dbReference type="Gene3D" id="1.10.8.10">
    <property type="entry name" value="DNA helicase RuvA subunit, C-terminal domain"/>
    <property type="match status" value="1"/>
</dbReference>
<evidence type="ECO:0000256" key="1">
    <source>
        <dbReference type="ARBA" id="ARBA00004496"/>
    </source>
</evidence>
<dbReference type="PANTHER" id="PTHR46340">
    <property type="entry name" value="UBX DOMAIN-CONTAINING PROTEIN 1"/>
    <property type="match status" value="1"/>
</dbReference>
<dbReference type="GO" id="GO:0005737">
    <property type="term" value="C:cytoplasm"/>
    <property type="evidence" value="ECO:0007669"/>
    <property type="project" value="UniProtKB-SubCell"/>
</dbReference>
<dbReference type="Pfam" id="PF22562">
    <property type="entry name" value="UBA_7"/>
    <property type="match status" value="1"/>
</dbReference>
<dbReference type="SUPFAM" id="SSF54236">
    <property type="entry name" value="Ubiquitin-like"/>
    <property type="match status" value="1"/>
</dbReference>
<dbReference type="PROSITE" id="PS50033">
    <property type="entry name" value="UBX"/>
    <property type="match status" value="1"/>
</dbReference>
<dbReference type="InterPro" id="IPR009060">
    <property type="entry name" value="UBA-like_sf"/>
</dbReference>
<dbReference type="InterPro" id="IPR015940">
    <property type="entry name" value="UBA"/>
</dbReference>
<dbReference type="GO" id="GO:0005634">
    <property type="term" value="C:nucleus"/>
    <property type="evidence" value="ECO:0007669"/>
    <property type="project" value="TreeGrafter"/>
</dbReference>
<dbReference type="AlphaFoldDB" id="C1BR09"/>
<dbReference type="EMBL" id="BT077038">
    <property type="protein sequence ID" value="ACO11462.1"/>
    <property type="molecule type" value="mRNA"/>
</dbReference>
<dbReference type="InterPro" id="IPR029071">
    <property type="entry name" value="Ubiquitin-like_domsf"/>
</dbReference>
<dbReference type="GO" id="GO:0036435">
    <property type="term" value="F:K48-linked polyubiquitin modification-dependent protein binding"/>
    <property type="evidence" value="ECO:0007669"/>
    <property type="project" value="TreeGrafter"/>
</dbReference>
<dbReference type="CDD" id="cd14302">
    <property type="entry name" value="UBA_UBXN1"/>
    <property type="match status" value="1"/>
</dbReference>
<feature type="compositionally biased region" description="Acidic residues" evidence="4">
    <location>
        <begin position="57"/>
        <end position="68"/>
    </location>
</feature>
<dbReference type="PANTHER" id="PTHR46340:SF1">
    <property type="entry name" value="UBX DOMAIN-CONTAINING PROTEIN 1"/>
    <property type="match status" value="1"/>
</dbReference>
<evidence type="ECO:0000256" key="2">
    <source>
        <dbReference type="ARBA" id="ARBA00022490"/>
    </source>
</evidence>
<dbReference type="InterPro" id="IPR001012">
    <property type="entry name" value="UBX_dom"/>
</dbReference>
<evidence type="ECO:0000256" key="4">
    <source>
        <dbReference type="SAM" id="MobiDB-lite"/>
    </source>
</evidence>
<dbReference type="InterPro" id="IPR041923">
    <property type="entry name" value="UBA_UBXN1"/>
</dbReference>
<dbReference type="Gene3D" id="3.10.20.90">
    <property type="entry name" value="Phosphatidylinositol 3-kinase Catalytic Subunit, Chain A, domain 1"/>
    <property type="match status" value="1"/>
</dbReference>
<protein>
    <submittedName>
        <fullName evidence="7">SAPK substrate protein 1</fullName>
    </submittedName>
</protein>
<keyword evidence="2" id="KW-0963">Cytoplasm</keyword>
<dbReference type="SUPFAM" id="SSF46934">
    <property type="entry name" value="UBA-like"/>
    <property type="match status" value="1"/>
</dbReference>
<dbReference type="GO" id="GO:1903094">
    <property type="term" value="P:negative regulation of protein K48-linked deubiquitination"/>
    <property type="evidence" value="ECO:0007669"/>
    <property type="project" value="TreeGrafter"/>
</dbReference>
<keyword evidence="3" id="KW-0175">Coiled coil</keyword>
<dbReference type="SMART" id="SM00166">
    <property type="entry name" value="UBX"/>
    <property type="match status" value="1"/>
</dbReference>
<evidence type="ECO:0000259" key="5">
    <source>
        <dbReference type="PROSITE" id="PS50030"/>
    </source>
</evidence>
<gene>
    <name evidence="7" type="primary">SAKS1</name>
</gene>
<feature type="compositionally biased region" description="Basic and acidic residues" evidence="4">
    <location>
        <begin position="128"/>
        <end position="175"/>
    </location>
</feature>
<name>C1BR09_CALRO</name>
<reference evidence="7" key="1">
    <citation type="submission" date="2009-03" db="EMBL/GenBank/DDBJ databases">
        <title>Caligus rogercresseyi ESTs and full-length cDNAs.</title>
        <authorList>
            <person name="Yasuike M."/>
            <person name="von Schalburg K."/>
            <person name="Cooper G."/>
            <person name="Leong J."/>
            <person name="Jones S.R.M."/>
            <person name="Koop B.F."/>
        </authorList>
    </citation>
    <scope>NUCLEOTIDE SEQUENCE</scope>
    <source>
        <tissue evidence="7">Whole body</tissue>
    </source>
</reference>